<sequence>MTNPMDQPEYGIVWVTAPRRTEAEAIAEALVESGLAACVSLTPIHSIYTWRGEINKEEEWQLTIKTDLRQFARLESTVKSLHSYEVPEIIAVPIIAGHTPYLNWISESVVRD</sequence>
<evidence type="ECO:0000256" key="1">
    <source>
        <dbReference type="ARBA" id="ARBA00010169"/>
    </source>
</evidence>
<evidence type="ECO:0000313" key="3">
    <source>
        <dbReference type="Proteomes" id="UP001525890"/>
    </source>
</evidence>
<dbReference type="PANTHER" id="PTHR23419">
    <property type="entry name" value="DIVALENT CATION TOLERANCE CUTA-RELATED"/>
    <property type="match status" value="1"/>
</dbReference>
<dbReference type="RefSeq" id="WP_368006816.1">
    <property type="nucleotide sequence ID" value="NZ_JAMXFF010000017.1"/>
</dbReference>
<organism evidence="2 3">
    <name type="scientific">Laspinema palackyanum D2a</name>
    <dbReference type="NCBI Taxonomy" id="2953684"/>
    <lineage>
        <taxon>Bacteria</taxon>
        <taxon>Bacillati</taxon>
        <taxon>Cyanobacteriota</taxon>
        <taxon>Cyanophyceae</taxon>
        <taxon>Oscillatoriophycideae</taxon>
        <taxon>Oscillatoriales</taxon>
        <taxon>Laspinemataceae</taxon>
        <taxon>Laspinema</taxon>
        <taxon>Laspinema palackyanum</taxon>
    </lineage>
</organism>
<comment type="caution">
    <text evidence="2">The sequence shown here is derived from an EMBL/GenBank/DDBJ whole genome shotgun (WGS) entry which is preliminary data.</text>
</comment>
<dbReference type="Pfam" id="PF03091">
    <property type="entry name" value="CutA1"/>
    <property type="match status" value="1"/>
</dbReference>
<dbReference type="EMBL" id="JAMXFF010000017">
    <property type="protein sequence ID" value="MCT7967221.1"/>
    <property type="molecule type" value="Genomic_DNA"/>
</dbReference>
<comment type="similarity">
    <text evidence="1">Belongs to the CutA family.</text>
</comment>
<dbReference type="InterPro" id="IPR004323">
    <property type="entry name" value="Ion_tolerance_CutA"/>
</dbReference>
<proteinExistence type="inferred from homology"/>
<keyword evidence="3" id="KW-1185">Reference proteome</keyword>
<protein>
    <submittedName>
        <fullName evidence="2">Divalent-cation tolerance protein CutA</fullName>
    </submittedName>
</protein>
<reference evidence="2 3" key="1">
    <citation type="journal article" date="2022" name="Front. Microbiol.">
        <title>High genomic differentiation and limited gene flow indicate recent cryptic speciation within the genus Laspinema (cyanobacteria).</title>
        <authorList>
            <person name="Stanojkovic A."/>
            <person name="Skoupy S."/>
            <person name="Skaloud P."/>
            <person name="Dvorak P."/>
        </authorList>
    </citation>
    <scope>NUCLEOTIDE SEQUENCE [LARGE SCALE GENOMIC DNA]</scope>
    <source>
        <strain evidence="2 3">D2a</strain>
    </source>
</reference>
<dbReference type="Proteomes" id="UP001525890">
    <property type="component" value="Unassembled WGS sequence"/>
</dbReference>
<name>A0ABT2MUN8_9CYAN</name>
<gene>
    <name evidence="2" type="ORF">NG799_12835</name>
</gene>
<accession>A0ABT2MUN8</accession>
<evidence type="ECO:0000313" key="2">
    <source>
        <dbReference type="EMBL" id="MCT7967221.1"/>
    </source>
</evidence>
<dbReference type="InterPro" id="IPR015867">
    <property type="entry name" value="N-reg_PII/ATP_PRibTrfase_C"/>
</dbReference>
<dbReference type="PANTHER" id="PTHR23419:SF8">
    <property type="entry name" value="FI09726P"/>
    <property type="match status" value="1"/>
</dbReference>
<dbReference type="SUPFAM" id="SSF54913">
    <property type="entry name" value="GlnB-like"/>
    <property type="match status" value="1"/>
</dbReference>
<dbReference type="InterPro" id="IPR011322">
    <property type="entry name" value="N-reg_PII-like_a/b"/>
</dbReference>
<dbReference type="Gene3D" id="3.30.70.120">
    <property type="match status" value="1"/>
</dbReference>